<comment type="caution">
    <text evidence="5">The sequence shown here is derived from an EMBL/GenBank/DDBJ whole genome shotgun (WGS) entry which is preliminary data.</text>
</comment>
<dbReference type="InterPro" id="IPR009057">
    <property type="entry name" value="Homeodomain-like_sf"/>
</dbReference>
<gene>
    <name evidence="5" type="ORF">AUP42_20515</name>
</gene>
<dbReference type="AlphaFoldDB" id="A0A154L4Y4"/>
<dbReference type="OrthoDB" id="110167at2"/>
<keyword evidence="2" id="KW-0238">DNA-binding</keyword>
<protein>
    <submittedName>
        <fullName evidence="5">AraC family transcriptional regulator</fullName>
    </submittedName>
</protein>
<keyword evidence="3" id="KW-0804">Transcription</keyword>
<dbReference type="Proteomes" id="UP000076335">
    <property type="component" value="Unassembled WGS sequence"/>
</dbReference>
<evidence type="ECO:0000313" key="6">
    <source>
        <dbReference type="Proteomes" id="UP000076335"/>
    </source>
</evidence>
<dbReference type="PANTHER" id="PTHR46796:SF10">
    <property type="entry name" value="TRANSCRIPTIONAL ACTIVATOR FEAR"/>
    <property type="match status" value="1"/>
</dbReference>
<dbReference type="SUPFAM" id="SSF51182">
    <property type="entry name" value="RmlC-like cupins"/>
    <property type="match status" value="1"/>
</dbReference>
<dbReference type="InterPro" id="IPR018060">
    <property type="entry name" value="HTH_AraC"/>
</dbReference>
<dbReference type="PROSITE" id="PS00041">
    <property type="entry name" value="HTH_ARAC_FAMILY_1"/>
    <property type="match status" value="1"/>
</dbReference>
<feature type="domain" description="HTH araC/xylS-type" evidence="4">
    <location>
        <begin position="187"/>
        <end position="287"/>
    </location>
</feature>
<dbReference type="PROSITE" id="PS01124">
    <property type="entry name" value="HTH_ARAC_FAMILY_2"/>
    <property type="match status" value="1"/>
</dbReference>
<dbReference type="EMBL" id="LPVY01000013">
    <property type="protein sequence ID" value="KZB64162.1"/>
    <property type="molecule type" value="Genomic_DNA"/>
</dbReference>
<evidence type="ECO:0000256" key="3">
    <source>
        <dbReference type="ARBA" id="ARBA00023163"/>
    </source>
</evidence>
<dbReference type="SUPFAM" id="SSF46689">
    <property type="entry name" value="Homeodomain-like"/>
    <property type="match status" value="2"/>
</dbReference>
<dbReference type="RefSeq" id="WP_062952138.1">
    <property type="nucleotide sequence ID" value="NZ_LPVY01000013.1"/>
</dbReference>
<evidence type="ECO:0000313" key="5">
    <source>
        <dbReference type="EMBL" id="KZB64162.1"/>
    </source>
</evidence>
<dbReference type="PANTHER" id="PTHR46796">
    <property type="entry name" value="HTH-TYPE TRANSCRIPTIONAL ACTIVATOR RHAS-RELATED"/>
    <property type="match status" value="1"/>
</dbReference>
<dbReference type="GO" id="GO:0003700">
    <property type="term" value="F:DNA-binding transcription factor activity"/>
    <property type="evidence" value="ECO:0007669"/>
    <property type="project" value="InterPro"/>
</dbReference>
<dbReference type="InterPro" id="IPR018062">
    <property type="entry name" value="HTH_AraC-typ_CS"/>
</dbReference>
<dbReference type="GO" id="GO:0043565">
    <property type="term" value="F:sequence-specific DNA binding"/>
    <property type="evidence" value="ECO:0007669"/>
    <property type="project" value="InterPro"/>
</dbReference>
<accession>A0A154L4Y4</accession>
<sequence length="299" mass="32632">MQTSFRQYRSEAASHSHDDFHQIIIADLGMLELEIEGRGGCVSGRRLAFVPAGDTHAYRAVGMNRFLVLDVDTEVAAQTGLERLWHQAGASPYLEVVAGYAGHLTGLLQGLEQKRVISRIRRIAPDGQGNLQPENLSLLHMAGIATCESAFADDAFICQTLREVLGHSAAAQGRDTDSGQGIPMRLQRLLAWIELRLSAPIGISEMAMITAQSESALFATFQRHLGTTPMRWLGEQRLQRAHAMLGDPKNTMTLGNIAREVGFTDQSAFSRAFSRRFGHAPIALRRGSATASDGSSYQS</sequence>
<evidence type="ECO:0000256" key="2">
    <source>
        <dbReference type="ARBA" id="ARBA00023125"/>
    </source>
</evidence>
<organism evidence="5 6">
    <name type="scientific">Thalassospira lucentensis</name>
    <dbReference type="NCBI Taxonomy" id="168935"/>
    <lineage>
        <taxon>Bacteria</taxon>
        <taxon>Pseudomonadati</taxon>
        <taxon>Pseudomonadota</taxon>
        <taxon>Alphaproteobacteria</taxon>
        <taxon>Rhodospirillales</taxon>
        <taxon>Thalassospiraceae</taxon>
        <taxon>Thalassospira</taxon>
    </lineage>
</organism>
<dbReference type="SMART" id="SM00342">
    <property type="entry name" value="HTH_ARAC"/>
    <property type="match status" value="1"/>
</dbReference>
<dbReference type="InterPro" id="IPR011051">
    <property type="entry name" value="RmlC_Cupin_sf"/>
</dbReference>
<dbReference type="InterPro" id="IPR050204">
    <property type="entry name" value="AraC_XylS_family_regulators"/>
</dbReference>
<evidence type="ECO:0000259" key="4">
    <source>
        <dbReference type="PROSITE" id="PS01124"/>
    </source>
</evidence>
<reference evidence="5 6" key="1">
    <citation type="submission" date="2015-12" db="EMBL/GenBank/DDBJ databases">
        <title>Genome sequence of Thalassospira lucentensis MCCC 1A02072.</title>
        <authorList>
            <person name="Lu L."/>
            <person name="Lai Q."/>
            <person name="Shao Z."/>
            <person name="Qian P."/>
        </authorList>
    </citation>
    <scope>NUCLEOTIDE SEQUENCE [LARGE SCALE GENOMIC DNA]</scope>
    <source>
        <strain evidence="5 6">MCCC 1A02072</strain>
    </source>
</reference>
<keyword evidence="1" id="KW-0805">Transcription regulation</keyword>
<evidence type="ECO:0000256" key="1">
    <source>
        <dbReference type="ARBA" id="ARBA00023015"/>
    </source>
</evidence>
<name>A0A154L4Y4_9PROT</name>
<dbReference type="Gene3D" id="1.10.10.60">
    <property type="entry name" value="Homeodomain-like"/>
    <property type="match status" value="1"/>
</dbReference>
<dbReference type="Pfam" id="PF12833">
    <property type="entry name" value="HTH_18"/>
    <property type="match status" value="1"/>
</dbReference>
<proteinExistence type="predicted"/>